<reference evidence="2" key="1">
    <citation type="submission" date="2014-07" db="EMBL/GenBank/DDBJ databases">
        <authorList>
            <person name="Hornung V.Bastian."/>
        </authorList>
    </citation>
    <scope>NUCLEOTIDE SEQUENCE</scope>
    <source>
        <strain evidence="2">PCE-S</strain>
    </source>
</reference>
<keyword evidence="2" id="KW-0456">Lyase</keyword>
<dbReference type="EMBL" id="LK996017">
    <property type="protein sequence ID" value="CDX02433.1"/>
    <property type="molecule type" value="Genomic_DNA"/>
</dbReference>
<dbReference type="PATRIC" id="fig|49338.4.peg.2735"/>
<dbReference type="GO" id="GO:0030409">
    <property type="term" value="F:glutamate formimidoyltransferase activity"/>
    <property type="evidence" value="ECO:0007669"/>
    <property type="project" value="UniProtKB-EC"/>
</dbReference>
<evidence type="ECO:0000313" key="4">
    <source>
        <dbReference type="Proteomes" id="UP000054623"/>
    </source>
</evidence>
<accession>A0A098B0N4</accession>
<dbReference type="EMBL" id="LOCK01000061">
    <property type="protein sequence ID" value="KTE89815.1"/>
    <property type="molecule type" value="Genomic_DNA"/>
</dbReference>
<organism evidence="2">
    <name type="scientific">Desulfitobacterium hafniense</name>
    <name type="common">Desulfitobacterium frappieri</name>
    <dbReference type="NCBI Taxonomy" id="49338"/>
    <lineage>
        <taxon>Bacteria</taxon>
        <taxon>Bacillati</taxon>
        <taxon>Bacillota</taxon>
        <taxon>Clostridia</taxon>
        <taxon>Eubacteriales</taxon>
        <taxon>Desulfitobacteriaceae</taxon>
        <taxon>Desulfitobacterium</taxon>
    </lineage>
</organism>
<feature type="domain" description="Cyclodeaminase/cyclohydrolase" evidence="1">
    <location>
        <begin position="11"/>
        <end position="190"/>
    </location>
</feature>
<dbReference type="EC" id="2.1.2.5" evidence="2"/>
<dbReference type="InterPro" id="IPR007044">
    <property type="entry name" value="Cyclodeamin/CycHdrlase"/>
</dbReference>
<evidence type="ECO:0000313" key="3">
    <source>
        <dbReference type="EMBL" id="KTE89815.1"/>
    </source>
</evidence>
<evidence type="ECO:0000313" key="2">
    <source>
        <dbReference type="EMBL" id="CDX02433.1"/>
    </source>
</evidence>
<dbReference type="Proteomes" id="UP000054623">
    <property type="component" value="Unassembled WGS sequence"/>
</dbReference>
<proteinExistence type="predicted"/>
<dbReference type="OMA" id="MTCMVAN"/>
<dbReference type="GO" id="GO:0030412">
    <property type="term" value="F:formimidoyltetrahydrofolate cyclodeaminase activity"/>
    <property type="evidence" value="ECO:0007669"/>
    <property type="project" value="UniProtKB-EC"/>
</dbReference>
<evidence type="ECO:0000259" key="1">
    <source>
        <dbReference type="Pfam" id="PF04961"/>
    </source>
</evidence>
<dbReference type="Pfam" id="PF04961">
    <property type="entry name" value="FTCD_C"/>
    <property type="match status" value="1"/>
</dbReference>
<dbReference type="AlphaFoldDB" id="A0A098B0N4"/>
<dbReference type="InterPro" id="IPR036178">
    <property type="entry name" value="Formintransfe-cycloase-like_sf"/>
</dbReference>
<keyword evidence="2" id="KW-0808">Transferase</keyword>
<dbReference type="GO" id="GO:0016787">
    <property type="term" value="F:hydrolase activity"/>
    <property type="evidence" value="ECO:0007669"/>
    <property type="project" value="UniProtKB-KW"/>
</dbReference>
<reference evidence="3 4" key="2">
    <citation type="submission" date="2015-12" db="EMBL/GenBank/DDBJ databases">
        <title>Draft Genome Sequence of Desulfitobacterium hafniense Strain DH, a Sulfate-reducing Bacterium Isolated from Paddy Soils.</title>
        <authorList>
            <person name="Bao P."/>
            <person name="Zhang X."/>
            <person name="Li G."/>
        </authorList>
    </citation>
    <scope>NUCLEOTIDE SEQUENCE [LARGE SCALE GENOMIC DNA]</scope>
    <source>
        <strain evidence="3 4">DH</strain>
    </source>
</reference>
<dbReference type="EC" id="4.3.1.4" evidence="2"/>
<name>A0A098B0N4_DESHA</name>
<protein>
    <submittedName>
        <fullName evidence="3">Formimidoyltetrahydrofolate cyclodeaminase</fullName>
    </submittedName>
    <submittedName>
        <fullName evidence="2">Methenyltetrahydrofolate cyclohydrolase</fullName>
        <ecNumber evidence="2">2.1.2.5</ecNumber>
        <ecNumber evidence="2">4.3.1.4</ecNumber>
    </submittedName>
</protein>
<dbReference type="SUPFAM" id="SSF101262">
    <property type="entry name" value="Methenyltetrahydrofolate cyclohydrolase-like"/>
    <property type="match status" value="1"/>
</dbReference>
<keyword evidence="2" id="KW-0378">Hydrolase</keyword>
<dbReference type="RefSeq" id="WP_005810935.1">
    <property type="nucleotide sequence ID" value="NZ_CABKQQ010000029.1"/>
</dbReference>
<dbReference type="OrthoDB" id="7959174at2"/>
<dbReference type="Gene3D" id="1.20.120.680">
    <property type="entry name" value="Formiminotetrahydrofolate cyclodeaminase monomer, up-and-down helical bundle"/>
    <property type="match status" value="1"/>
</dbReference>
<gene>
    <name evidence="3" type="ORF">AT727_10740</name>
    <name evidence="2" type="ORF">DPCES_2546</name>
</gene>
<sequence length="211" mass="22748">MAENTIWQWTTAEFLAQSASAAPTPGGGSVSAYVGALGASMVCMVANLTVGKEKYKDVEPQVQVILAKGEKLLHDLKNGLTQDIEEFSNFMAVLKLPKDTEEQKQARSAKMQEVLVSATDTPLAIAQNCYAVLELAQELAPIGNKGAISDVGVAAYLAESALKAAMFSVDINLPQVKDSDYQEKVKAERERLFAQAEKLKNETVAVVQSRL</sequence>